<dbReference type="InterPro" id="IPR013833">
    <property type="entry name" value="Cyt_c_oxidase_su3_a-hlx"/>
</dbReference>
<keyword evidence="1" id="KW-1133">Transmembrane helix</keyword>
<dbReference type="Gene3D" id="1.20.120.80">
    <property type="entry name" value="Cytochrome c oxidase, subunit III, four-helix bundle"/>
    <property type="match status" value="1"/>
</dbReference>
<protein>
    <submittedName>
        <fullName evidence="2">Hypothetical conserved protein</fullName>
    </submittedName>
</protein>
<feature type="transmembrane region" description="Helical" evidence="1">
    <location>
        <begin position="116"/>
        <end position="134"/>
    </location>
</feature>
<reference evidence="2" key="2">
    <citation type="journal article" date="2012" name="PLoS ONE">
        <title>A Deeply Branching Thermophilic Bacterium with an Ancient Acetyl-CoA Pathway Dominates a Subsurface Ecosystem.</title>
        <authorList>
            <person name="Takami H."/>
            <person name="Noguchi H."/>
            <person name="Takaki Y."/>
            <person name="Uchiyama I."/>
            <person name="Toyoda A."/>
            <person name="Nishi S."/>
            <person name="Chee G.-J."/>
            <person name="Arai W."/>
            <person name="Nunoura T."/>
            <person name="Itoh T."/>
            <person name="Hattori M."/>
            <person name="Takai K."/>
        </authorList>
    </citation>
    <scope>NUCLEOTIDE SEQUENCE</scope>
</reference>
<dbReference type="PANTHER" id="PTHR37692:SF1">
    <property type="entry name" value="DUF420 DOMAIN-CONTAINING PROTEIN"/>
    <property type="match status" value="1"/>
</dbReference>
<dbReference type="GO" id="GO:0022904">
    <property type="term" value="P:respiratory electron transport chain"/>
    <property type="evidence" value="ECO:0007669"/>
    <property type="project" value="InterPro"/>
</dbReference>
<dbReference type="GO" id="GO:0004129">
    <property type="term" value="F:cytochrome-c oxidase activity"/>
    <property type="evidence" value="ECO:0007669"/>
    <property type="project" value="InterPro"/>
</dbReference>
<feature type="transmembrane region" description="Helical" evidence="1">
    <location>
        <begin position="39"/>
        <end position="59"/>
    </location>
</feature>
<feature type="transmembrane region" description="Helical" evidence="1">
    <location>
        <begin position="6"/>
        <end position="27"/>
    </location>
</feature>
<accession>H5SFG8</accession>
<sequence length="135" mass="15454">MIELIPTANAALNFLSAILILLGLYCIKRGQREYHKKCMVTAFGLSVLFLVLYIIRYASTGPTPYTGPVRPLYLFILWTHTPLAALTPIFVLVTLRRALRGDFVQHKKIARLTFPIWLYVSVTGLVIYIMLHYVR</sequence>
<evidence type="ECO:0000313" key="2">
    <source>
        <dbReference type="EMBL" id="BAL54904.1"/>
    </source>
</evidence>
<organism evidence="2">
    <name type="scientific">uncultured Acetothermia bacterium</name>
    <dbReference type="NCBI Taxonomy" id="236499"/>
    <lineage>
        <taxon>Bacteria</taxon>
        <taxon>Candidatus Bipolaricaulota</taxon>
        <taxon>environmental samples</taxon>
    </lineage>
</organism>
<name>H5SFG8_9BACT</name>
<dbReference type="PANTHER" id="PTHR37692">
    <property type="entry name" value="HYPOTHETICAL MEMBRANE SPANNING PROTEIN"/>
    <property type="match status" value="1"/>
</dbReference>
<gene>
    <name evidence="2" type="ORF">HGMM_F21E10C10</name>
</gene>
<dbReference type="InterPro" id="IPR007352">
    <property type="entry name" value="DUF420"/>
</dbReference>
<proteinExistence type="predicted"/>
<dbReference type="Pfam" id="PF04238">
    <property type="entry name" value="DUF420"/>
    <property type="match status" value="1"/>
</dbReference>
<evidence type="ECO:0000256" key="1">
    <source>
        <dbReference type="SAM" id="Phobius"/>
    </source>
</evidence>
<keyword evidence="1" id="KW-0812">Transmembrane</keyword>
<dbReference type="GO" id="GO:0016020">
    <property type="term" value="C:membrane"/>
    <property type="evidence" value="ECO:0007669"/>
    <property type="project" value="InterPro"/>
</dbReference>
<dbReference type="EMBL" id="AP011703">
    <property type="protein sequence ID" value="BAL54904.1"/>
    <property type="molecule type" value="Genomic_DNA"/>
</dbReference>
<feature type="transmembrane region" description="Helical" evidence="1">
    <location>
        <begin position="71"/>
        <end position="95"/>
    </location>
</feature>
<dbReference type="AlphaFoldDB" id="H5SFG8"/>
<reference evidence="2" key="1">
    <citation type="journal article" date="2005" name="Environ. Microbiol.">
        <title>Genetic and functional properties of uncultivated thermophilic crenarchaeotes from a subsurface gold mine as revealed by analysis of genome fragments.</title>
        <authorList>
            <person name="Nunoura T."/>
            <person name="Hirayama H."/>
            <person name="Takami H."/>
            <person name="Oida H."/>
            <person name="Nishi S."/>
            <person name="Shimamura S."/>
            <person name="Suzuki Y."/>
            <person name="Inagaki F."/>
            <person name="Takai K."/>
            <person name="Nealson K.H."/>
            <person name="Horikoshi K."/>
        </authorList>
    </citation>
    <scope>NUCLEOTIDE SEQUENCE</scope>
</reference>
<keyword evidence="1" id="KW-0472">Membrane</keyword>